<dbReference type="KEGG" id="avn:Avin_05720"/>
<evidence type="ECO:0000313" key="3">
    <source>
        <dbReference type="Proteomes" id="UP000002424"/>
    </source>
</evidence>
<feature type="compositionally biased region" description="Low complexity" evidence="1">
    <location>
        <begin position="61"/>
        <end position="78"/>
    </location>
</feature>
<dbReference type="STRING" id="322710.Avin_05720"/>
<keyword evidence="3" id="KW-1185">Reference proteome</keyword>
<feature type="region of interest" description="Disordered" evidence="1">
    <location>
        <begin position="1"/>
        <end position="22"/>
    </location>
</feature>
<dbReference type="AlphaFoldDB" id="C1DKG2"/>
<name>C1DKG2_AZOVD</name>
<sequence length="78" mass="8229">MLAEPFAGGGDEPSFHDRSPSACGVCEPDARTIAICPDWHRSRIGFRRSSHSCGADAEGFSRVPAGSARSPRPSSILS</sequence>
<evidence type="ECO:0000256" key="1">
    <source>
        <dbReference type="SAM" id="MobiDB-lite"/>
    </source>
</evidence>
<feature type="region of interest" description="Disordered" evidence="1">
    <location>
        <begin position="49"/>
        <end position="78"/>
    </location>
</feature>
<dbReference type="EMBL" id="CP001157">
    <property type="protein sequence ID" value="ACO76825.1"/>
    <property type="molecule type" value="Genomic_DNA"/>
</dbReference>
<organism evidence="2 3">
    <name type="scientific">Azotobacter vinelandii (strain DJ / ATCC BAA-1303)</name>
    <dbReference type="NCBI Taxonomy" id="322710"/>
    <lineage>
        <taxon>Bacteria</taxon>
        <taxon>Pseudomonadati</taxon>
        <taxon>Pseudomonadota</taxon>
        <taxon>Gammaproteobacteria</taxon>
        <taxon>Pseudomonadales</taxon>
        <taxon>Pseudomonadaceae</taxon>
        <taxon>Azotobacter</taxon>
    </lineage>
</organism>
<protein>
    <submittedName>
        <fullName evidence="2">Uncharacterized protein</fullName>
    </submittedName>
</protein>
<dbReference type="HOGENOM" id="CLU_2614397_0_0_6"/>
<dbReference type="Proteomes" id="UP000002424">
    <property type="component" value="Chromosome"/>
</dbReference>
<accession>C1DKG2</accession>
<proteinExistence type="predicted"/>
<evidence type="ECO:0000313" key="2">
    <source>
        <dbReference type="EMBL" id="ACO76825.1"/>
    </source>
</evidence>
<dbReference type="EnsemblBacteria" id="ACO76825">
    <property type="protein sequence ID" value="ACO76825"/>
    <property type="gene ID" value="Avin_05720"/>
</dbReference>
<gene>
    <name evidence="2" type="ordered locus">Avin_05720</name>
</gene>
<reference evidence="2 3" key="1">
    <citation type="journal article" date="2009" name="J. Bacteriol.">
        <title>Genome sequence of Azotobacter vinelandii, an obligate aerobe specialized to support diverse anaerobic metabolic processes.</title>
        <authorList>
            <person name="Setubal J.C."/>
            <person name="dos Santos P."/>
            <person name="Goldman B.S."/>
            <person name="Ertesvag H."/>
            <person name="Espin G."/>
            <person name="Rubio L.M."/>
            <person name="Valla S."/>
            <person name="Almeida N.F."/>
            <person name="Balasubramanian D."/>
            <person name="Cromes L."/>
            <person name="Curatti L."/>
            <person name="Du Z."/>
            <person name="Godsy E."/>
            <person name="Goodner B."/>
            <person name="Hellner-Burris K."/>
            <person name="Hernandez J.A."/>
            <person name="Houmiel K."/>
            <person name="Imperial J."/>
            <person name="Kennedy C."/>
            <person name="Larson T.J."/>
            <person name="Latreille P."/>
            <person name="Ligon L.S."/>
            <person name="Lu J."/>
            <person name="Maerk M."/>
            <person name="Miller N.M."/>
            <person name="Norton S."/>
            <person name="O'Carroll I.P."/>
            <person name="Paulsen I."/>
            <person name="Raulfs E.C."/>
            <person name="Roemer R."/>
            <person name="Rosser J."/>
            <person name="Segura D."/>
            <person name="Slater S."/>
            <person name="Stricklin S.L."/>
            <person name="Studholme D.J."/>
            <person name="Sun J."/>
            <person name="Viana C.J."/>
            <person name="Wallin E."/>
            <person name="Wang B."/>
            <person name="Wheeler C."/>
            <person name="Zhu H."/>
            <person name="Dean D.R."/>
            <person name="Dixon R."/>
            <person name="Wood D."/>
        </authorList>
    </citation>
    <scope>NUCLEOTIDE SEQUENCE [LARGE SCALE GENOMIC DNA]</scope>
    <source>
        <strain evidence="3">DJ / ATCC BAA-1303</strain>
    </source>
</reference>